<gene>
    <name evidence="2" type="ORF">PDMSB3_1237</name>
</gene>
<keyword evidence="3" id="KW-1185">Reference proteome</keyword>
<sequence>MRRRGPIGGPVSARRRSVDQFRGEVGPGRRRSGIRHAPVERPVLPGRLVARVSDDPAAARTQREPAMTIVAEHHAEVVRSGKQNVAHRPRITRIERQHRDTERPAGIQRHDRLRTGENDLRLRILHAQLGEQRCEQQRVAKQQVVRNQDPARVPWLAAQWLDQQSRDGPRKNTKTPGKPTHGLIGAFVPAAILLYAVTRREVAFAMHNLQRYSSRRPPVQRLQPRHDGLARFGMRRLWPAACPGRHGKFDEVSGCSARIEFER</sequence>
<dbReference type="Proteomes" id="UP000325811">
    <property type="component" value="Chromosome I"/>
</dbReference>
<dbReference type="KEGG" id="pdio:PDMSB3_1237"/>
<feature type="region of interest" description="Disordered" evidence="1">
    <location>
        <begin position="1"/>
        <end position="36"/>
    </location>
</feature>
<proteinExistence type="predicted"/>
<dbReference type="EMBL" id="LR699553">
    <property type="protein sequence ID" value="VVD27699.1"/>
    <property type="molecule type" value="Genomic_DNA"/>
</dbReference>
<accession>A0A5Q4ZA96</accession>
<name>A0A5Q4ZA96_9BURK</name>
<evidence type="ECO:0000256" key="1">
    <source>
        <dbReference type="SAM" id="MobiDB-lite"/>
    </source>
</evidence>
<reference evidence="2 3" key="1">
    <citation type="submission" date="2019-08" db="EMBL/GenBank/DDBJ databases">
        <authorList>
            <person name="Herpell B J."/>
        </authorList>
    </citation>
    <scope>NUCLEOTIDE SEQUENCE [LARGE SCALE GENOMIC DNA]</scope>
    <source>
        <strain evidence="3">Msb3</strain>
    </source>
</reference>
<protein>
    <submittedName>
        <fullName evidence="2">Uncharacterized protein</fullName>
    </submittedName>
</protein>
<evidence type="ECO:0000313" key="3">
    <source>
        <dbReference type="Proteomes" id="UP000325811"/>
    </source>
</evidence>
<dbReference type="AlphaFoldDB" id="A0A5Q4ZA96"/>
<evidence type="ECO:0000313" key="2">
    <source>
        <dbReference type="EMBL" id="VVD27699.1"/>
    </source>
</evidence>
<organism evidence="2 3">
    <name type="scientific">Paraburkholderia dioscoreae</name>
    <dbReference type="NCBI Taxonomy" id="2604047"/>
    <lineage>
        <taxon>Bacteria</taxon>
        <taxon>Pseudomonadati</taxon>
        <taxon>Pseudomonadota</taxon>
        <taxon>Betaproteobacteria</taxon>
        <taxon>Burkholderiales</taxon>
        <taxon>Burkholderiaceae</taxon>
        <taxon>Paraburkholderia</taxon>
    </lineage>
</organism>